<keyword evidence="17" id="KW-0234">DNA repair</keyword>
<dbReference type="EMBL" id="VXIV02002077">
    <property type="protein sequence ID" value="KAF6027527.1"/>
    <property type="molecule type" value="Genomic_DNA"/>
</dbReference>
<dbReference type="InterPro" id="IPR041330">
    <property type="entry name" value="KN17_SH3"/>
</dbReference>
<dbReference type="FunFam" id="2.30.30.30:FF:000021">
    <property type="entry name" value="DNA/RNA-binding protein KIN17, putative"/>
    <property type="match status" value="1"/>
</dbReference>
<evidence type="ECO:0000256" key="17">
    <source>
        <dbReference type="ARBA" id="ARBA00023204"/>
    </source>
</evidence>
<dbReference type="GO" id="GO:0003690">
    <property type="term" value="F:double-stranded DNA binding"/>
    <property type="evidence" value="ECO:0007669"/>
    <property type="project" value="TreeGrafter"/>
</dbReference>
<keyword evidence="13" id="KW-0346">Stress response</keyword>
<keyword evidence="9" id="KW-0227">DNA damage</keyword>
<keyword evidence="16" id="KW-0233">DNA recombination</keyword>
<evidence type="ECO:0000313" key="25">
    <source>
        <dbReference type="EMBL" id="KAF6027527.1"/>
    </source>
</evidence>
<sequence>MGKDGKSGGFLTPKAIANRIKAKGLQKLRWYCQMCQKQCRDENGFKCHTSSESHQRQLLLFAENPEDFLNTYSQEFKDGYLDLLRRQFGTKRVKANQVYQDYINDRDHVHMNSTQWETLTEFIKWLGREGLCVVDETEKGWFVQYVDRDPETIRKMEAAKAREKHEKDDEDRMAAFIQSQIEKAKEYTKDQVETKPTELSRDDDSNKVAFSLGEASKTSISSKTPVGATNPLQNNKTEQPLVKKKKETIKRKSALDEIMEIEEQKKKKAKSVKKDYWLFPDIIVKVITKKLGDKYYKKKGVIREVRDKYTAVILMIDTGEKVKLDQTHLETVLPAIGKTVLIVNGEFRGEEAELVKLNESKFSCDVKIIAGPHNGKLVSNLPYEDVSKLQVEST</sequence>
<dbReference type="GO" id="GO:0005634">
    <property type="term" value="C:nucleus"/>
    <property type="evidence" value="ECO:0007669"/>
    <property type="project" value="UniProtKB-SubCell"/>
</dbReference>
<accession>A0A7J7JNG2</accession>
<dbReference type="GO" id="GO:0003723">
    <property type="term" value="F:RNA binding"/>
    <property type="evidence" value="ECO:0007669"/>
    <property type="project" value="UniProtKB-KW"/>
</dbReference>
<keyword evidence="14" id="KW-0175">Coiled coil</keyword>
<dbReference type="GO" id="GO:0006281">
    <property type="term" value="P:DNA repair"/>
    <property type="evidence" value="ECO:0007669"/>
    <property type="project" value="UniProtKB-KW"/>
</dbReference>
<proteinExistence type="inferred from homology"/>
<dbReference type="InterPro" id="IPR014722">
    <property type="entry name" value="Rib_uL2_dom2"/>
</dbReference>
<dbReference type="GO" id="GO:0008270">
    <property type="term" value="F:zinc ion binding"/>
    <property type="evidence" value="ECO:0007669"/>
    <property type="project" value="UniProtKB-KW"/>
</dbReference>
<keyword evidence="10" id="KW-0863">Zinc-finger</keyword>
<protein>
    <recommendedName>
        <fullName evidence="21">DNA/RNA-binding protein KIN17</fullName>
    </recommendedName>
    <alternativeName>
        <fullName evidence="22">Binding to curved DNA</fullName>
    </alternativeName>
</protein>
<keyword evidence="26" id="KW-1185">Reference proteome</keyword>
<dbReference type="InterPro" id="IPR041995">
    <property type="entry name" value="KOW_KIN17"/>
</dbReference>
<dbReference type="InterPro" id="IPR019447">
    <property type="entry name" value="DNA/RNA-bd_Kin17_WH-like_dom"/>
</dbReference>
<evidence type="ECO:0000256" key="11">
    <source>
        <dbReference type="ARBA" id="ARBA00022833"/>
    </source>
</evidence>
<evidence type="ECO:0000256" key="16">
    <source>
        <dbReference type="ARBA" id="ARBA00023172"/>
    </source>
</evidence>
<dbReference type="PANTHER" id="PTHR12805">
    <property type="entry name" value="KIN17 KIN, ANTIGENIC DETERMINANT OF RECA PROTEIN HOMOLOG"/>
    <property type="match status" value="1"/>
</dbReference>
<evidence type="ECO:0000256" key="12">
    <source>
        <dbReference type="ARBA" id="ARBA00022884"/>
    </source>
</evidence>
<comment type="function">
    <text evidence="19">Involved in DNA replication and the cellular response to DNA damage. May participate in DNA replication factories and create a bridge between DNA replication and repair mediated by high molecular weight complexes. May play a role in illegitimate recombination and regulation of gene expression. May participate in mRNA processing. Binds, in vitro, to double-stranded DNA. Also shown to bind preferentially to curved DNA in vitro and in vivo. Binds via its C-terminal domain to RNA in vitro.</text>
</comment>
<dbReference type="Pfam" id="PF10357">
    <property type="entry name" value="WH_KIN17"/>
    <property type="match status" value="1"/>
</dbReference>
<keyword evidence="5" id="KW-0963">Cytoplasm</keyword>
<dbReference type="Pfam" id="PF18131">
    <property type="entry name" value="KN17_SH3"/>
    <property type="match status" value="1"/>
</dbReference>
<evidence type="ECO:0000256" key="14">
    <source>
        <dbReference type="ARBA" id="ARBA00023054"/>
    </source>
</evidence>
<evidence type="ECO:0000256" key="6">
    <source>
        <dbReference type="ARBA" id="ARBA00022664"/>
    </source>
</evidence>
<dbReference type="FunFam" id="2.30.30.140:FF:000031">
    <property type="entry name" value="DNA/RNA-binding protein KIN17 isoform X1"/>
    <property type="match status" value="1"/>
</dbReference>
<evidence type="ECO:0000259" key="24">
    <source>
        <dbReference type="SMART" id="SM01253"/>
    </source>
</evidence>
<dbReference type="SMART" id="SM01253">
    <property type="entry name" value="Kin17_mid"/>
    <property type="match status" value="1"/>
</dbReference>
<keyword evidence="11" id="KW-0862">Zinc</keyword>
<dbReference type="InterPro" id="IPR036236">
    <property type="entry name" value="Znf_C2H2_sf"/>
</dbReference>
<evidence type="ECO:0000256" key="18">
    <source>
        <dbReference type="ARBA" id="ARBA00023242"/>
    </source>
</evidence>
<evidence type="ECO:0000256" key="1">
    <source>
        <dbReference type="ARBA" id="ARBA00004123"/>
    </source>
</evidence>
<keyword evidence="15" id="KW-0238">DNA-binding</keyword>
<evidence type="ECO:0000256" key="13">
    <source>
        <dbReference type="ARBA" id="ARBA00023016"/>
    </source>
</evidence>
<dbReference type="Gene3D" id="2.30.30.140">
    <property type="match status" value="1"/>
</dbReference>
<evidence type="ECO:0000256" key="23">
    <source>
        <dbReference type="SAM" id="MobiDB-lite"/>
    </source>
</evidence>
<reference evidence="25" key="1">
    <citation type="submission" date="2020-06" db="EMBL/GenBank/DDBJ databases">
        <title>Draft genome of Bugula neritina, a colonial animal packing powerful symbionts and potential medicines.</title>
        <authorList>
            <person name="Rayko M."/>
        </authorList>
    </citation>
    <scope>NUCLEOTIDE SEQUENCE [LARGE SCALE GENOMIC DNA]</scope>
    <source>
        <strain evidence="25">Kwan_BN1</strain>
    </source>
</reference>
<comment type="subunit">
    <text evidence="20">Associated with DNA polymerase alpha, RFC1 and cyclin A, in multiprotein DNA replication complexes. Also associates with replication origins at the G1/S phase boundary and throughout the S phase in vivo.</text>
</comment>
<evidence type="ECO:0000256" key="5">
    <source>
        <dbReference type="ARBA" id="ARBA00022490"/>
    </source>
</evidence>
<feature type="compositionally biased region" description="Basic and acidic residues" evidence="23">
    <location>
        <begin position="187"/>
        <end position="206"/>
    </location>
</feature>
<dbReference type="Pfam" id="PF25095">
    <property type="entry name" value="C2H2-zf_KIN17"/>
    <property type="match status" value="1"/>
</dbReference>
<evidence type="ECO:0000256" key="4">
    <source>
        <dbReference type="ARBA" id="ARBA00022481"/>
    </source>
</evidence>
<keyword evidence="12" id="KW-0694">RNA-binding</keyword>
<dbReference type="GO" id="GO:0006397">
    <property type="term" value="P:mRNA processing"/>
    <property type="evidence" value="ECO:0007669"/>
    <property type="project" value="UniProtKB-KW"/>
</dbReference>
<evidence type="ECO:0000256" key="15">
    <source>
        <dbReference type="ARBA" id="ARBA00023125"/>
    </source>
</evidence>
<dbReference type="GO" id="GO:0005737">
    <property type="term" value="C:cytoplasm"/>
    <property type="evidence" value="ECO:0007669"/>
    <property type="project" value="UniProtKB-SubCell"/>
</dbReference>
<keyword evidence="8" id="KW-0479">Metal-binding</keyword>
<dbReference type="Gene3D" id="1.10.10.2030">
    <property type="entry name" value="DNA/RNA-binding protein Kin17, conserved domain"/>
    <property type="match status" value="1"/>
</dbReference>
<comment type="similarity">
    <text evidence="3">Belongs to the KIN17 family.</text>
</comment>
<name>A0A7J7JNG2_BUGNE</name>
<evidence type="ECO:0000256" key="3">
    <source>
        <dbReference type="ARBA" id="ARBA00008517"/>
    </source>
</evidence>
<organism evidence="25 26">
    <name type="scientific">Bugula neritina</name>
    <name type="common">Brown bryozoan</name>
    <name type="synonym">Sertularia neritina</name>
    <dbReference type="NCBI Taxonomy" id="10212"/>
    <lineage>
        <taxon>Eukaryota</taxon>
        <taxon>Metazoa</taxon>
        <taxon>Spiralia</taxon>
        <taxon>Lophotrochozoa</taxon>
        <taxon>Bryozoa</taxon>
        <taxon>Gymnolaemata</taxon>
        <taxon>Cheilostomatida</taxon>
        <taxon>Flustrina</taxon>
        <taxon>Buguloidea</taxon>
        <taxon>Bugulidae</taxon>
        <taxon>Bugula</taxon>
    </lineage>
</organism>
<dbReference type="CDD" id="cd13155">
    <property type="entry name" value="KOW_KIN17"/>
    <property type="match status" value="1"/>
</dbReference>
<keyword evidence="18" id="KW-0539">Nucleus</keyword>
<dbReference type="Proteomes" id="UP000593567">
    <property type="component" value="Unassembled WGS sequence"/>
</dbReference>
<evidence type="ECO:0000256" key="22">
    <source>
        <dbReference type="ARBA" id="ARBA00079987"/>
    </source>
</evidence>
<dbReference type="InterPro" id="IPR038254">
    <property type="entry name" value="KIN17_WH-like_sf"/>
</dbReference>
<comment type="caution">
    <text evidence="25">The sequence shown here is derived from an EMBL/GenBank/DDBJ whole genome shotgun (WGS) entry which is preliminary data.</text>
</comment>
<feature type="region of interest" description="Disordered" evidence="23">
    <location>
        <begin position="187"/>
        <end position="207"/>
    </location>
</feature>
<dbReference type="OrthoDB" id="10266249at2759"/>
<evidence type="ECO:0000256" key="7">
    <source>
        <dbReference type="ARBA" id="ARBA00022705"/>
    </source>
</evidence>
<dbReference type="Gene3D" id="2.30.30.30">
    <property type="match status" value="1"/>
</dbReference>
<dbReference type="InterPro" id="IPR056767">
    <property type="entry name" value="C2H2-Znf_KIN17"/>
</dbReference>
<dbReference type="PANTHER" id="PTHR12805:SF0">
    <property type="entry name" value="DNA_RNA-BINDING PROTEIN KIN17"/>
    <property type="match status" value="1"/>
</dbReference>
<dbReference type="GO" id="GO:0006310">
    <property type="term" value="P:DNA recombination"/>
    <property type="evidence" value="ECO:0007669"/>
    <property type="project" value="UniProtKB-KW"/>
</dbReference>
<dbReference type="GO" id="GO:0006260">
    <property type="term" value="P:DNA replication"/>
    <property type="evidence" value="ECO:0007669"/>
    <property type="project" value="UniProtKB-KW"/>
</dbReference>
<evidence type="ECO:0000256" key="20">
    <source>
        <dbReference type="ARBA" id="ARBA00062063"/>
    </source>
</evidence>
<keyword evidence="4" id="KW-0488">Methylation</keyword>
<evidence type="ECO:0000256" key="19">
    <source>
        <dbReference type="ARBA" id="ARBA00054469"/>
    </source>
</evidence>
<dbReference type="Pfam" id="PF25092">
    <property type="entry name" value="SH3_KIN17_C"/>
    <property type="match status" value="1"/>
</dbReference>
<evidence type="ECO:0000256" key="9">
    <source>
        <dbReference type="ARBA" id="ARBA00022763"/>
    </source>
</evidence>
<evidence type="ECO:0000313" key="26">
    <source>
        <dbReference type="Proteomes" id="UP000593567"/>
    </source>
</evidence>
<feature type="domain" description="DNA/RNA-binding protein Kin17 WH-like" evidence="24">
    <location>
        <begin position="56"/>
        <end position="182"/>
    </location>
</feature>
<evidence type="ECO:0000256" key="8">
    <source>
        <dbReference type="ARBA" id="ARBA00022723"/>
    </source>
</evidence>
<dbReference type="InterPro" id="IPR037321">
    <property type="entry name" value="KIN17-like"/>
</dbReference>
<dbReference type="AlphaFoldDB" id="A0A7J7JNG2"/>
<dbReference type="SUPFAM" id="SSF57667">
    <property type="entry name" value="beta-beta-alpha zinc fingers"/>
    <property type="match status" value="1"/>
</dbReference>
<dbReference type="FunFam" id="1.10.10.2030:FF:000001">
    <property type="entry name" value="DNA/RNA-binding protein KIN17, putative"/>
    <property type="match status" value="1"/>
</dbReference>
<evidence type="ECO:0000256" key="2">
    <source>
        <dbReference type="ARBA" id="ARBA00004496"/>
    </source>
</evidence>
<gene>
    <name evidence="25" type="ORF">EB796_014160</name>
</gene>
<evidence type="ECO:0000256" key="10">
    <source>
        <dbReference type="ARBA" id="ARBA00022771"/>
    </source>
</evidence>
<keyword evidence="6" id="KW-0507">mRNA processing</keyword>
<evidence type="ECO:0000256" key="21">
    <source>
        <dbReference type="ARBA" id="ARBA00067573"/>
    </source>
</evidence>
<comment type="subcellular location">
    <subcellularLocation>
        <location evidence="2">Cytoplasm</location>
    </subcellularLocation>
    <subcellularLocation>
        <location evidence="1">Nucleus</location>
    </subcellularLocation>
</comment>
<keyword evidence="7" id="KW-0235">DNA replication</keyword>